<dbReference type="SUPFAM" id="SSF48403">
    <property type="entry name" value="Ankyrin repeat"/>
    <property type="match status" value="1"/>
</dbReference>
<dbReference type="PANTHER" id="PTHR24159">
    <property type="match status" value="1"/>
</dbReference>
<sequence length="304" mass="35997">MSYISKDDQFNINRVITPSFLENNPEINKGYELYLLDYAAAFGSINIFRYLWMKNAKYSEKLMEYFIIGGNSEIFDFLKKNWIDFNSNCCMLAIEYYYFEIWEYLINNGEFELVPPNSSNIMLIDDNFYGFDDLFGDPLVNQDESKITYVITQPTIGNIISFSSYPLNIEIIYQCFIKNQNKDKVKKTDLMSNIVIDTLEEIYKSFLNSMCPMTFYMLAQFIQHQENIDINLKNKVLYLYSRFILFFKKEFQSNINNTLLHIACFEGQHEITDFLLKQPNIDINAKNNIFLFIQSHIQSIKNIH</sequence>
<dbReference type="EMBL" id="MLAK01001112">
    <property type="protein sequence ID" value="OHS97503.1"/>
    <property type="molecule type" value="Genomic_DNA"/>
</dbReference>
<dbReference type="Proteomes" id="UP000179807">
    <property type="component" value="Unassembled WGS sequence"/>
</dbReference>
<dbReference type="InterPro" id="IPR002110">
    <property type="entry name" value="Ankyrin_rpt"/>
</dbReference>
<dbReference type="InterPro" id="IPR036770">
    <property type="entry name" value="Ankyrin_rpt-contain_sf"/>
</dbReference>
<name>A0A1J4JGV8_9EUKA</name>
<gene>
    <name evidence="1" type="ORF">TRFO_36295</name>
</gene>
<dbReference type="Gene3D" id="1.25.40.20">
    <property type="entry name" value="Ankyrin repeat-containing domain"/>
    <property type="match status" value="2"/>
</dbReference>
<dbReference type="VEuPathDB" id="TrichDB:TRFO_36295"/>
<protein>
    <recommendedName>
        <fullName evidence="3">DUF3447 domain-containing protein</fullName>
    </recommendedName>
</protein>
<evidence type="ECO:0008006" key="3">
    <source>
        <dbReference type="Google" id="ProtNLM"/>
    </source>
</evidence>
<dbReference type="PANTHER" id="PTHR24159:SF5">
    <property type="entry name" value="ANK_REP_REGION DOMAIN-CONTAINING PROTEIN"/>
    <property type="match status" value="1"/>
</dbReference>
<dbReference type="Pfam" id="PF00023">
    <property type="entry name" value="Ank"/>
    <property type="match status" value="1"/>
</dbReference>
<dbReference type="AlphaFoldDB" id="A0A1J4JGV8"/>
<evidence type="ECO:0000313" key="2">
    <source>
        <dbReference type="Proteomes" id="UP000179807"/>
    </source>
</evidence>
<organism evidence="1 2">
    <name type="scientific">Tritrichomonas foetus</name>
    <dbReference type="NCBI Taxonomy" id="1144522"/>
    <lineage>
        <taxon>Eukaryota</taxon>
        <taxon>Metamonada</taxon>
        <taxon>Parabasalia</taxon>
        <taxon>Tritrichomonadida</taxon>
        <taxon>Tritrichomonadidae</taxon>
        <taxon>Tritrichomonas</taxon>
    </lineage>
</organism>
<keyword evidence="2" id="KW-1185">Reference proteome</keyword>
<dbReference type="OrthoDB" id="20872at2759"/>
<dbReference type="RefSeq" id="XP_068350640.1">
    <property type="nucleotide sequence ID" value="XM_068510742.1"/>
</dbReference>
<reference evidence="1" key="1">
    <citation type="submission" date="2016-10" db="EMBL/GenBank/DDBJ databases">
        <authorList>
            <person name="Benchimol M."/>
            <person name="Almeida L.G."/>
            <person name="Vasconcelos A.T."/>
            <person name="Perreira-Neves A."/>
            <person name="Rosa I.A."/>
            <person name="Tasca T."/>
            <person name="Bogo M.R."/>
            <person name="de Souza W."/>
        </authorList>
    </citation>
    <scope>NUCLEOTIDE SEQUENCE [LARGE SCALE GENOMIC DNA]</scope>
    <source>
        <strain evidence="1">K</strain>
    </source>
</reference>
<proteinExistence type="predicted"/>
<accession>A0A1J4JGV8</accession>
<evidence type="ECO:0000313" key="1">
    <source>
        <dbReference type="EMBL" id="OHS97503.1"/>
    </source>
</evidence>
<comment type="caution">
    <text evidence="1">The sequence shown here is derived from an EMBL/GenBank/DDBJ whole genome shotgun (WGS) entry which is preliminary data.</text>
</comment>
<dbReference type="GeneID" id="94845446"/>